<evidence type="ECO:0000313" key="3">
    <source>
        <dbReference type="Proteomes" id="UP000824118"/>
    </source>
</evidence>
<keyword evidence="2" id="KW-0547">Nucleotide-binding</keyword>
<dbReference type="NCBIfam" id="NF005304">
    <property type="entry name" value="PRK06835.1"/>
    <property type="match status" value="1"/>
</dbReference>
<protein>
    <submittedName>
        <fullName evidence="2">ATP-binding protein</fullName>
    </submittedName>
</protein>
<organism evidence="2 3">
    <name type="scientific">Candidatus Limousia pullorum</name>
    <dbReference type="NCBI Taxonomy" id="2840860"/>
    <lineage>
        <taxon>Bacteria</taxon>
        <taxon>Bacillati</taxon>
        <taxon>Bacillota</taxon>
        <taxon>Clostridia</taxon>
        <taxon>Eubacteriales</taxon>
        <taxon>Oscillospiraceae</taxon>
        <taxon>Oscillospiraceae incertae sedis</taxon>
        <taxon>Candidatus Limousia</taxon>
    </lineage>
</organism>
<reference evidence="2" key="2">
    <citation type="journal article" date="2021" name="PeerJ">
        <title>Extensive microbial diversity within the chicken gut microbiome revealed by metagenomics and culture.</title>
        <authorList>
            <person name="Gilroy R."/>
            <person name="Ravi A."/>
            <person name="Getino M."/>
            <person name="Pursley I."/>
            <person name="Horton D.L."/>
            <person name="Alikhan N.F."/>
            <person name="Baker D."/>
            <person name="Gharbi K."/>
            <person name="Hall N."/>
            <person name="Watson M."/>
            <person name="Adriaenssens E.M."/>
            <person name="Foster-Nyarko E."/>
            <person name="Jarju S."/>
            <person name="Secka A."/>
            <person name="Antonio M."/>
            <person name="Oren A."/>
            <person name="Chaudhuri R.R."/>
            <person name="La Ragione R."/>
            <person name="Hildebrand F."/>
            <person name="Pallen M.J."/>
        </authorList>
    </citation>
    <scope>NUCLEOTIDE SEQUENCE</scope>
    <source>
        <strain evidence="2">ChiGjej1B1-1684</strain>
    </source>
</reference>
<reference evidence="2" key="1">
    <citation type="submission" date="2020-10" db="EMBL/GenBank/DDBJ databases">
        <authorList>
            <person name="Gilroy R."/>
        </authorList>
    </citation>
    <scope>NUCLEOTIDE SEQUENCE</scope>
    <source>
        <strain evidence="2">ChiGjej1B1-1684</strain>
    </source>
</reference>
<dbReference type="GO" id="GO:0006260">
    <property type="term" value="P:DNA replication"/>
    <property type="evidence" value="ECO:0007669"/>
    <property type="project" value="TreeGrafter"/>
</dbReference>
<accession>A0A9D1LZF4</accession>
<sequence>MGYGYSVHVKAKEVMQQRRAKALREADYRLQEIYNKIPRIEEIDRKLSSLGSAAARAVVKGGDVKQHIEELKVQSLGLQEERKMLLAKHGYSFDYDEPRFICNICSDTGIIEKNGISIQCDCMKKLMFEVACDDINRIAPLKLSTFDKFDYTLQPDEVISGINLRENMKRIYLFCRKYASTFGEGSKNLLMKGGPGLGKTHLSLAIANEVLHKGFGVIYASAPSLISKLEKEHFSYRYDDLSETEDAVTNCDLLIIDDLGSEFSNQFSTKTLYNILNNRILLGKPIIISTNLSFENIESAYSTRFLSRIAGNCGTLNFVGKDVRNLVRR</sequence>
<dbReference type="InterPro" id="IPR003593">
    <property type="entry name" value="AAA+_ATPase"/>
</dbReference>
<dbReference type="Pfam" id="PF01695">
    <property type="entry name" value="IstB_IS21"/>
    <property type="match status" value="1"/>
</dbReference>
<dbReference type="PANTHER" id="PTHR30050:SF4">
    <property type="entry name" value="ATP-BINDING PROTEIN RV3427C IN INSERTION SEQUENCE-RELATED"/>
    <property type="match status" value="1"/>
</dbReference>
<dbReference type="InterPro" id="IPR027417">
    <property type="entry name" value="P-loop_NTPase"/>
</dbReference>
<proteinExistence type="predicted"/>
<dbReference type="CDD" id="cd00009">
    <property type="entry name" value="AAA"/>
    <property type="match status" value="1"/>
</dbReference>
<evidence type="ECO:0000313" key="2">
    <source>
        <dbReference type="EMBL" id="HIU50835.1"/>
    </source>
</evidence>
<dbReference type="Proteomes" id="UP000824118">
    <property type="component" value="Unassembled WGS sequence"/>
</dbReference>
<dbReference type="SUPFAM" id="SSF52540">
    <property type="entry name" value="P-loop containing nucleoside triphosphate hydrolases"/>
    <property type="match status" value="1"/>
</dbReference>
<dbReference type="GO" id="GO:0005524">
    <property type="term" value="F:ATP binding"/>
    <property type="evidence" value="ECO:0007669"/>
    <property type="project" value="UniProtKB-KW"/>
</dbReference>
<dbReference type="PANTHER" id="PTHR30050">
    <property type="entry name" value="CHROMOSOMAL REPLICATION INITIATOR PROTEIN DNAA"/>
    <property type="match status" value="1"/>
</dbReference>
<name>A0A9D1LZF4_9FIRM</name>
<dbReference type="SMART" id="SM00382">
    <property type="entry name" value="AAA"/>
    <property type="match status" value="1"/>
</dbReference>
<dbReference type="InterPro" id="IPR002611">
    <property type="entry name" value="IstB_ATP-bd"/>
</dbReference>
<dbReference type="Gene3D" id="3.40.50.300">
    <property type="entry name" value="P-loop containing nucleotide triphosphate hydrolases"/>
    <property type="match status" value="1"/>
</dbReference>
<keyword evidence="2" id="KW-0067">ATP-binding</keyword>
<feature type="domain" description="AAA+ ATPase" evidence="1">
    <location>
        <begin position="185"/>
        <end position="314"/>
    </location>
</feature>
<comment type="caution">
    <text evidence="2">The sequence shown here is derived from an EMBL/GenBank/DDBJ whole genome shotgun (WGS) entry which is preliminary data.</text>
</comment>
<dbReference type="AlphaFoldDB" id="A0A9D1LZF4"/>
<gene>
    <name evidence="2" type="ORF">IAD22_07460</name>
</gene>
<evidence type="ECO:0000259" key="1">
    <source>
        <dbReference type="SMART" id="SM00382"/>
    </source>
</evidence>
<dbReference type="EMBL" id="DVNG01000110">
    <property type="protein sequence ID" value="HIU50835.1"/>
    <property type="molecule type" value="Genomic_DNA"/>
</dbReference>